<proteinExistence type="predicted"/>
<evidence type="ECO:0000313" key="1">
    <source>
        <dbReference type="EMBL" id="RNA15051.1"/>
    </source>
</evidence>
<dbReference type="EMBL" id="REGN01005052">
    <property type="protein sequence ID" value="RNA15051.1"/>
    <property type="molecule type" value="Genomic_DNA"/>
</dbReference>
<protein>
    <submittedName>
        <fullName evidence="1">Uncharacterized protein</fullName>
    </submittedName>
</protein>
<comment type="caution">
    <text evidence="1">The sequence shown here is derived from an EMBL/GenBank/DDBJ whole genome shotgun (WGS) entry which is preliminary data.</text>
</comment>
<dbReference type="AlphaFoldDB" id="A0A3M7QVC2"/>
<keyword evidence="2" id="KW-1185">Reference proteome</keyword>
<organism evidence="1 2">
    <name type="scientific">Brachionus plicatilis</name>
    <name type="common">Marine rotifer</name>
    <name type="synonym">Brachionus muelleri</name>
    <dbReference type="NCBI Taxonomy" id="10195"/>
    <lineage>
        <taxon>Eukaryota</taxon>
        <taxon>Metazoa</taxon>
        <taxon>Spiralia</taxon>
        <taxon>Gnathifera</taxon>
        <taxon>Rotifera</taxon>
        <taxon>Eurotatoria</taxon>
        <taxon>Monogononta</taxon>
        <taxon>Pseudotrocha</taxon>
        <taxon>Ploima</taxon>
        <taxon>Brachionidae</taxon>
        <taxon>Brachionus</taxon>
    </lineage>
</organism>
<gene>
    <name evidence="1" type="ORF">BpHYR1_017361</name>
</gene>
<sequence length="67" mass="8194">MTYFCSKTRLTQIKKEVLELIKLLNFGLLELKNDLRNLINNLRNSNNRWPNRNVKKKSLNWRVKEEY</sequence>
<evidence type="ECO:0000313" key="2">
    <source>
        <dbReference type="Proteomes" id="UP000276133"/>
    </source>
</evidence>
<accession>A0A3M7QVC2</accession>
<reference evidence="1 2" key="1">
    <citation type="journal article" date="2018" name="Sci. Rep.">
        <title>Genomic signatures of local adaptation to the degree of environmental predictability in rotifers.</title>
        <authorList>
            <person name="Franch-Gras L."/>
            <person name="Hahn C."/>
            <person name="Garcia-Roger E.M."/>
            <person name="Carmona M.J."/>
            <person name="Serra M."/>
            <person name="Gomez A."/>
        </authorList>
    </citation>
    <scope>NUCLEOTIDE SEQUENCE [LARGE SCALE GENOMIC DNA]</scope>
    <source>
        <strain evidence="1">HYR1</strain>
    </source>
</reference>
<dbReference type="Proteomes" id="UP000276133">
    <property type="component" value="Unassembled WGS sequence"/>
</dbReference>
<name>A0A3M7QVC2_BRAPC</name>